<dbReference type="Pfam" id="PF05043">
    <property type="entry name" value="Mga"/>
    <property type="match status" value="1"/>
</dbReference>
<name>D6XZQ1_BACIE</name>
<dbReference type="eggNOG" id="COG3711">
    <property type="taxonomic scope" value="Bacteria"/>
</dbReference>
<dbReference type="InterPro" id="IPR002178">
    <property type="entry name" value="PTS_EIIA_type-2_dom"/>
</dbReference>
<keyword evidence="7" id="KW-1185">Reference proteome</keyword>
<evidence type="ECO:0000259" key="4">
    <source>
        <dbReference type="PROSITE" id="PS51094"/>
    </source>
</evidence>
<keyword evidence="2" id="KW-0805">Transcription regulation</keyword>
<dbReference type="PROSITE" id="PS51094">
    <property type="entry name" value="PTS_EIIA_TYPE_2"/>
    <property type="match status" value="1"/>
</dbReference>
<dbReference type="KEGG" id="bse:Bsel_0902"/>
<dbReference type="PANTHER" id="PTHR30185:SF18">
    <property type="entry name" value="TRANSCRIPTIONAL REGULATOR MTLR"/>
    <property type="match status" value="1"/>
</dbReference>
<organism evidence="6 7">
    <name type="scientific">Bacillus selenitireducens (strain ATCC 700615 / DSM 15326 / MLS10)</name>
    <dbReference type="NCBI Taxonomy" id="439292"/>
    <lineage>
        <taxon>Bacteria</taxon>
        <taxon>Bacillati</taxon>
        <taxon>Bacillota</taxon>
        <taxon>Bacilli</taxon>
        <taxon>Bacillales</taxon>
        <taxon>Bacillaceae</taxon>
        <taxon>Salisediminibacterium</taxon>
    </lineage>
</organism>
<dbReference type="InterPro" id="IPR013011">
    <property type="entry name" value="PTS_EIIB_2"/>
</dbReference>
<evidence type="ECO:0000313" key="7">
    <source>
        <dbReference type="Proteomes" id="UP000000271"/>
    </source>
</evidence>
<protein>
    <submittedName>
        <fullName evidence="6">Transcriptional antiterminator, BglG</fullName>
    </submittedName>
</protein>
<dbReference type="CDD" id="cd05568">
    <property type="entry name" value="PTS_IIB_bgl_like"/>
    <property type="match status" value="1"/>
</dbReference>
<proteinExistence type="predicted"/>
<sequence length="630" mass="72181">MNDRRRQIIKMILNGRTSIKFKDMEALFGVGERTIRYDLEMISDLLSEHEIELVHVSGQGMWKLNTHPDAEALKELYDTMQFEERAGSAEERFLLIGHELAMANEWLSLRIIAEELEVSKGTVLQHMPQIEKSCERFDLKLERGRKGFRFTGTEKSRRLFLLSLMEKLEETWDTVNPLPNLNWPDLSLKDLKTVETIVSERRVAHLDPTAMSRIFALSLQRTRSGALLADGTDFGDTAPGEAFTGLWDELKEALDVHMEPAETAFAWLYLLATGGLTLPYEGKIKDDESFMTFIEAFSKRMGITHFGKKQLKDVHREWRALNAAQAHDITYMHPLRGKIEEQYPFILFHLEEALRETDVLQVGDQTDSLIPMAISFAAIYEIASFENERYHIWVVCPSGLAASRLLTVSLMKHFPQVEVKRTMAISELEDVEEWDKPDFIVTSVTLQDCPYPHITVKPVINEEEIKKIEQFISNTVRNRDSTNEKGLEHSIHAVIPKSRMVVSAAKGPDRLEQIMDEGISLLEDDGLVTEGFYDDIHHTVFQKKYLYEIIPGLLFIHGNSDHVLKAGFSLVQLKEPYVVEGKLHSTAVLFMATPDKDAHIPQLQYLYQIFMNERKVKDLLDWTTTGLTEG</sequence>
<dbReference type="RefSeq" id="WP_013171850.1">
    <property type="nucleotide sequence ID" value="NC_014219.1"/>
</dbReference>
<dbReference type="PANTHER" id="PTHR30185">
    <property type="entry name" value="CRYPTIC BETA-GLUCOSIDE BGL OPERON ANTITERMINATOR"/>
    <property type="match status" value="1"/>
</dbReference>
<evidence type="ECO:0000256" key="3">
    <source>
        <dbReference type="ARBA" id="ARBA00023163"/>
    </source>
</evidence>
<dbReference type="PROSITE" id="PS51099">
    <property type="entry name" value="PTS_EIIB_TYPE_2"/>
    <property type="match status" value="1"/>
</dbReference>
<dbReference type="STRING" id="439292.Bsel_0902"/>
<gene>
    <name evidence="6" type="ordered locus">Bsel_0902</name>
</gene>
<dbReference type="SUPFAM" id="SSF55804">
    <property type="entry name" value="Phoshotransferase/anion transport protein"/>
    <property type="match status" value="1"/>
</dbReference>
<dbReference type="InterPro" id="IPR050661">
    <property type="entry name" value="BglG_antiterminators"/>
</dbReference>
<evidence type="ECO:0000256" key="1">
    <source>
        <dbReference type="ARBA" id="ARBA00022679"/>
    </source>
</evidence>
<feature type="domain" description="PTS EIIB type-2" evidence="5">
    <location>
        <begin position="390"/>
        <end position="480"/>
    </location>
</feature>
<dbReference type="InterPro" id="IPR016152">
    <property type="entry name" value="PTrfase/Anion_transptr"/>
</dbReference>
<accession>D6XZQ1</accession>
<evidence type="ECO:0000256" key="2">
    <source>
        <dbReference type="ARBA" id="ARBA00023015"/>
    </source>
</evidence>
<dbReference type="SUPFAM" id="SSF52794">
    <property type="entry name" value="PTS system IIB component-like"/>
    <property type="match status" value="1"/>
</dbReference>
<dbReference type="Gene3D" id="3.40.930.10">
    <property type="entry name" value="Mannitol-specific EII, Chain A"/>
    <property type="match status" value="1"/>
</dbReference>
<keyword evidence="1" id="KW-0808">Transferase</keyword>
<dbReference type="GO" id="GO:0009401">
    <property type="term" value="P:phosphoenolpyruvate-dependent sugar phosphotransferase system"/>
    <property type="evidence" value="ECO:0007669"/>
    <property type="project" value="InterPro"/>
</dbReference>
<dbReference type="InterPro" id="IPR036095">
    <property type="entry name" value="PTS_EIIB-like_sf"/>
</dbReference>
<dbReference type="Pfam" id="PF00359">
    <property type="entry name" value="PTS_EIIA_2"/>
    <property type="match status" value="1"/>
</dbReference>
<dbReference type="Gene3D" id="3.40.50.2300">
    <property type="match status" value="1"/>
</dbReference>
<keyword evidence="3" id="KW-0804">Transcription</keyword>
<dbReference type="EMBL" id="CP001791">
    <property type="protein sequence ID" value="ADH98425.1"/>
    <property type="molecule type" value="Genomic_DNA"/>
</dbReference>
<reference evidence="6" key="1">
    <citation type="submission" date="2009-10" db="EMBL/GenBank/DDBJ databases">
        <title>Complete sequence of Bacillus selenitireducens MLS10.</title>
        <authorList>
            <consortium name="US DOE Joint Genome Institute"/>
            <person name="Lucas S."/>
            <person name="Copeland A."/>
            <person name="Lapidus A."/>
            <person name="Glavina del Rio T."/>
            <person name="Dalin E."/>
            <person name="Tice H."/>
            <person name="Bruce D."/>
            <person name="Goodwin L."/>
            <person name="Pitluck S."/>
            <person name="Sims D."/>
            <person name="Brettin T."/>
            <person name="Detter J.C."/>
            <person name="Han C."/>
            <person name="Larimer F."/>
            <person name="Land M."/>
            <person name="Hauser L."/>
            <person name="Kyrpides N."/>
            <person name="Ovchinnikova G."/>
            <person name="Stolz J."/>
        </authorList>
    </citation>
    <scope>NUCLEOTIDE SEQUENCE [LARGE SCALE GENOMIC DNA]</scope>
    <source>
        <strain evidence="6">MLS10</strain>
    </source>
</reference>
<feature type="domain" description="PTS EIIA type-2" evidence="4">
    <location>
        <begin position="493"/>
        <end position="630"/>
    </location>
</feature>
<dbReference type="Proteomes" id="UP000000271">
    <property type="component" value="Chromosome"/>
</dbReference>
<dbReference type="AlphaFoldDB" id="D6XZQ1"/>
<evidence type="ECO:0000259" key="5">
    <source>
        <dbReference type="PROSITE" id="PS51099"/>
    </source>
</evidence>
<dbReference type="InterPro" id="IPR007737">
    <property type="entry name" value="Mga_HTH"/>
</dbReference>
<evidence type="ECO:0000313" key="6">
    <source>
        <dbReference type="EMBL" id="ADH98425.1"/>
    </source>
</evidence>
<dbReference type="GO" id="GO:0008982">
    <property type="term" value="F:protein-N(PI)-phosphohistidine-sugar phosphotransferase activity"/>
    <property type="evidence" value="ECO:0007669"/>
    <property type="project" value="InterPro"/>
</dbReference>
<dbReference type="HOGENOM" id="CLU_013442_2_0_9"/>